<feature type="non-terminal residue" evidence="1">
    <location>
        <position position="1"/>
    </location>
</feature>
<reference evidence="2" key="2">
    <citation type="submission" date="2015-01" db="EMBL/GenBank/DDBJ databases">
        <title>Evolutionary Origins and Diversification of the Mycorrhizal Mutualists.</title>
        <authorList>
            <consortium name="DOE Joint Genome Institute"/>
            <consortium name="Mycorrhizal Genomics Consortium"/>
            <person name="Kohler A."/>
            <person name="Kuo A."/>
            <person name="Nagy L.G."/>
            <person name="Floudas D."/>
            <person name="Copeland A."/>
            <person name="Barry K.W."/>
            <person name="Cichocki N."/>
            <person name="Veneault-Fourrey C."/>
            <person name="LaButti K."/>
            <person name="Lindquist E.A."/>
            <person name="Lipzen A."/>
            <person name="Lundell T."/>
            <person name="Morin E."/>
            <person name="Murat C."/>
            <person name="Riley R."/>
            <person name="Ohm R."/>
            <person name="Sun H."/>
            <person name="Tunlid A."/>
            <person name="Henrissat B."/>
            <person name="Grigoriev I.V."/>
            <person name="Hibbett D.S."/>
            <person name="Martin F."/>
        </authorList>
    </citation>
    <scope>NUCLEOTIDE SEQUENCE [LARGE SCALE GENOMIC DNA]</scope>
    <source>
        <strain evidence="2">Ve08.2h10</strain>
    </source>
</reference>
<evidence type="ECO:0000313" key="1">
    <source>
        <dbReference type="EMBL" id="KIK78606.1"/>
    </source>
</evidence>
<dbReference type="Proteomes" id="UP000054538">
    <property type="component" value="Unassembled WGS sequence"/>
</dbReference>
<dbReference type="HOGENOM" id="CLU_203573_0_0_1"/>
<reference evidence="1 2" key="1">
    <citation type="submission" date="2014-04" db="EMBL/GenBank/DDBJ databases">
        <authorList>
            <consortium name="DOE Joint Genome Institute"/>
            <person name="Kuo A."/>
            <person name="Kohler A."/>
            <person name="Jargeat P."/>
            <person name="Nagy L.G."/>
            <person name="Floudas D."/>
            <person name="Copeland A."/>
            <person name="Barry K.W."/>
            <person name="Cichocki N."/>
            <person name="Veneault-Fourrey C."/>
            <person name="LaButti K."/>
            <person name="Lindquist E.A."/>
            <person name="Lipzen A."/>
            <person name="Lundell T."/>
            <person name="Morin E."/>
            <person name="Murat C."/>
            <person name="Sun H."/>
            <person name="Tunlid A."/>
            <person name="Henrissat B."/>
            <person name="Grigoriev I.V."/>
            <person name="Hibbett D.S."/>
            <person name="Martin F."/>
            <person name="Nordberg H.P."/>
            <person name="Cantor M.N."/>
            <person name="Hua S.X."/>
        </authorList>
    </citation>
    <scope>NUCLEOTIDE SEQUENCE [LARGE SCALE GENOMIC DNA]</scope>
    <source>
        <strain evidence="1 2">Ve08.2h10</strain>
    </source>
</reference>
<evidence type="ECO:0000313" key="2">
    <source>
        <dbReference type="Proteomes" id="UP000054538"/>
    </source>
</evidence>
<keyword evidence="2" id="KW-1185">Reference proteome</keyword>
<name>A0A0D0D4Q3_9AGAM</name>
<dbReference type="InParanoid" id="A0A0D0D4Q3"/>
<accession>A0A0D0D4Q3</accession>
<dbReference type="EMBL" id="KN826534">
    <property type="protein sequence ID" value="KIK78606.1"/>
    <property type="molecule type" value="Genomic_DNA"/>
</dbReference>
<organism evidence="1 2">
    <name type="scientific">Paxillus rubicundulus Ve08.2h10</name>
    <dbReference type="NCBI Taxonomy" id="930991"/>
    <lineage>
        <taxon>Eukaryota</taxon>
        <taxon>Fungi</taxon>
        <taxon>Dikarya</taxon>
        <taxon>Basidiomycota</taxon>
        <taxon>Agaricomycotina</taxon>
        <taxon>Agaricomycetes</taxon>
        <taxon>Agaricomycetidae</taxon>
        <taxon>Boletales</taxon>
        <taxon>Paxilineae</taxon>
        <taxon>Paxillaceae</taxon>
        <taxon>Paxillus</taxon>
    </lineage>
</organism>
<gene>
    <name evidence="1" type="ORF">PAXRUDRAFT_163530</name>
</gene>
<dbReference type="OrthoDB" id="2661839at2759"/>
<dbReference type="AlphaFoldDB" id="A0A0D0D4Q3"/>
<proteinExistence type="predicted"/>
<protein>
    <submittedName>
        <fullName evidence="1">Uncharacterized protein</fullName>
    </submittedName>
</protein>
<sequence>VMQPINLFISSADELFGPITTIRRNGMVSKHIAWMAFMFKASDWEHVNDTQIVISVGGIVCAAHTSC</sequence>